<dbReference type="WBParaSite" id="TREG1_145240.1">
    <property type="protein sequence ID" value="TREG1_145240.1"/>
    <property type="gene ID" value="TREG1_145240"/>
</dbReference>
<name>A0AA85J6I2_TRIRE</name>
<reference evidence="1" key="1">
    <citation type="submission" date="2022-06" db="EMBL/GenBank/DDBJ databases">
        <authorList>
            <person name="Berger JAMES D."/>
            <person name="Berger JAMES D."/>
        </authorList>
    </citation>
    <scope>NUCLEOTIDE SEQUENCE [LARGE SCALE GENOMIC DNA]</scope>
</reference>
<organism evidence="1 2">
    <name type="scientific">Trichobilharzia regenti</name>
    <name type="common">Nasal bird schistosome</name>
    <dbReference type="NCBI Taxonomy" id="157069"/>
    <lineage>
        <taxon>Eukaryota</taxon>
        <taxon>Metazoa</taxon>
        <taxon>Spiralia</taxon>
        <taxon>Lophotrochozoa</taxon>
        <taxon>Platyhelminthes</taxon>
        <taxon>Trematoda</taxon>
        <taxon>Digenea</taxon>
        <taxon>Strigeidida</taxon>
        <taxon>Schistosomatoidea</taxon>
        <taxon>Schistosomatidae</taxon>
        <taxon>Trichobilharzia</taxon>
    </lineage>
</organism>
<protein>
    <submittedName>
        <fullName evidence="2">Uncharacterized protein</fullName>
    </submittedName>
</protein>
<dbReference type="Proteomes" id="UP000050795">
    <property type="component" value="Unassembled WGS sequence"/>
</dbReference>
<reference evidence="2" key="2">
    <citation type="submission" date="2023-11" db="UniProtKB">
        <authorList>
            <consortium name="WormBaseParasite"/>
        </authorList>
    </citation>
    <scope>IDENTIFICATION</scope>
</reference>
<proteinExistence type="predicted"/>
<dbReference type="AlphaFoldDB" id="A0AA85J6I2"/>
<evidence type="ECO:0000313" key="2">
    <source>
        <dbReference type="WBParaSite" id="TREG1_145240.1"/>
    </source>
</evidence>
<accession>A0AA85J6I2</accession>
<sequence>MTGVVGYREDIVAELNRWYDECMRIHTRTSKMSLRLCKQTSEIHTTYSELLKCSNSNTPKNDGYGNHNSYWKYSESPDSMNKHTVHQQSSLFVFLDYFTINISCNNIAD</sequence>
<evidence type="ECO:0000313" key="1">
    <source>
        <dbReference type="Proteomes" id="UP000050795"/>
    </source>
</evidence>
<keyword evidence="1" id="KW-1185">Reference proteome</keyword>